<comment type="caution">
    <text evidence="3">The sequence shown here is derived from an EMBL/GenBank/DDBJ whole genome shotgun (WGS) entry which is preliminary data.</text>
</comment>
<dbReference type="AlphaFoldDB" id="A0A5B6WXT4"/>
<reference evidence="4" key="1">
    <citation type="journal article" date="2019" name="Plant Biotechnol. J.">
        <title>Genome sequencing of the Australian wild diploid species Gossypium australe highlights disease resistance and delayed gland morphogenesis.</title>
        <authorList>
            <person name="Cai Y."/>
            <person name="Cai X."/>
            <person name="Wang Q."/>
            <person name="Wang P."/>
            <person name="Zhang Y."/>
            <person name="Cai C."/>
            <person name="Xu Y."/>
            <person name="Wang K."/>
            <person name="Zhou Z."/>
            <person name="Wang C."/>
            <person name="Geng S."/>
            <person name="Li B."/>
            <person name="Dong Q."/>
            <person name="Hou Y."/>
            <person name="Wang H."/>
            <person name="Ai P."/>
            <person name="Liu Z."/>
            <person name="Yi F."/>
            <person name="Sun M."/>
            <person name="An G."/>
            <person name="Cheng J."/>
            <person name="Zhang Y."/>
            <person name="Shi Q."/>
            <person name="Xie Y."/>
            <person name="Shi X."/>
            <person name="Chang Y."/>
            <person name="Huang F."/>
            <person name="Chen Y."/>
            <person name="Hong S."/>
            <person name="Mi L."/>
            <person name="Sun Q."/>
            <person name="Zhang L."/>
            <person name="Zhou B."/>
            <person name="Peng R."/>
            <person name="Zhang X."/>
            <person name="Liu F."/>
        </authorList>
    </citation>
    <scope>NUCLEOTIDE SEQUENCE [LARGE SCALE GENOMIC DNA]</scope>
    <source>
        <strain evidence="4">cv. PA1801</strain>
    </source>
</reference>
<name>A0A5B6WXT4_9ROSI</name>
<dbReference type="Pfam" id="PF03101">
    <property type="entry name" value="FAR1"/>
    <property type="match status" value="1"/>
</dbReference>
<dbReference type="PANTHER" id="PTHR46328">
    <property type="entry name" value="FAR-RED IMPAIRED RESPONSIVE (FAR1) FAMILY PROTEIN-RELATED"/>
    <property type="match status" value="1"/>
</dbReference>
<dbReference type="Proteomes" id="UP000325315">
    <property type="component" value="Unassembled WGS sequence"/>
</dbReference>
<dbReference type="OrthoDB" id="1886686at2759"/>
<evidence type="ECO:0000259" key="2">
    <source>
        <dbReference type="Pfam" id="PF03101"/>
    </source>
</evidence>
<feature type="coiled-coil region" evidence="1">
    <location>
        <begin position="205"/>
        <end position="232"/>
    </location>
</feature>
<proteinExistence type="predicted"/>
<evidence type="ECO:0000256" key="1">
    <source>
        <dbReference type="SAM" id="Coils"/>
    </source>
</evidence>
<keyword evidence="4" id="KW-1185">Reference proteome</keyword>
<sequence length="284" mass="32637">MVLSTIVCFFSPMEKENLMESIVITESCIKDESGISEADKSKEDKVLILESCLDGESGVTEVEKSKEEKILVTESCAGDESDLRKLNLNQEPYEGMLFESMQAAKAFYDEYAKRVGFLTRIISSRKCELDGSIIHRRLACNKEGFNQNRQKSTHVRVRKRESKREGCMARMNVKREKPGKYVITKFVKEHNHPLFVTSGKDQAYTDDKDKKIQELSSKLNQANEELVFCREQLCAFLASIEEHTNQLSKKVEGVVRNIKEVESRDHQNLIGFVNWLYAVNLYEQ</sequence>
<evidence type="ECO:0000313" key="4">
    <source>
        <dbReference type="Proteomes" id="UP000325315"/>
    </source>
</evidence>
<organism evidence="3 4">
    <name type="scientific">Gossypium australe</name>
    <dbReference type="NCBI Taxonomy" id="47621"/>
    <lineage>
        <taxon>Eukaryota</taxon>
        <taxon>Viridiplantae</taxon>
        <taxon>Streptophyta</taxon>
        <taxon>Embryophyta</taxon>
        <taxon>Tracheophyta</taxon>
        <taxon>Spermatophyta</taxon>
        <taxon>Magnoliopsida</taxon>
        <taxon>eudicotyledons</taxon>
        <taxon>Gunneridae</taxon>
        <taxon>Pentapetalae</taxon>
        <taxon>rosids</taxon>
        <taxon>malvids</taxon>
        <taxon>Malvales</taxon>
        <taxon>Malvaceae</taxon>
        <taxon>Malvoideae</taxon>
        <taxon>Gossypium</taxon>
    </lineage>
</organism>
<keyword evidence="1" id="KW-0175">Coiled coil</keyword>
<feature type="domain" description="FAR1" evidence="2">
    <location>
        <begin position="107"/>
        <end position="195"/>
    </location>
</feature>
<protein>
    <submittedName>
        <fullName evidence="3">Protein FAR1-RELATED SEQUENCE 2-like</fullName>
    </submittedName>
</protein>
<dbReference type="EMBL" id="SMMG02000002">
    <property type="protein sequence ID" value="KAA3485575.1"/>
    <property type="molecule type" value="Genomic_DNA"/>
</dbReference>
<evidence type="ECO:0000313" key="3">
    <source>
        <dbReference type="EMBL" id="KAA3485575.1"/>
    </source>
</evidence>
<dbReference type="InterPro" id="IPR004330">
    <property type="entry name" value="FAR1_DNA_bnd_dom"/>
</dbReference>
<gene>
    <name evidence="3" type="ORF">EPI10_007534</name>
</gene>
<accession>A0A5B6WXT4</accession>
<dbReference type="PANTHER" id="PTHR46328:SF39">
    <property type="entry name" value="PROTEIN FAR1-RELATED SEQUENCE 5-LIKE"/>
    <property type="match status" value="1"/>
</dbReference>